<dbReference type="GO" id="GO:0005829">
    <property type="term" value="C:cytosol"/>
    <property type="evidence" value="ECO:0007669"/>
    <property type="project" value="TreeGrafter"/>
</dbReference>
<dbReference type="Gene3D" id="2.60.98.20">
    <property type="entry name" value="Flagellar hook protein FlgE"/>
    <property type="match status" value="1"/>
</dbReference>
<comment type="caution">
    <text evidence="11">The sequence shown here is derived from an EMBL/GenBank/DDBJ whole genome shotgun (WGS) entry which is preliminary data.</text>
</comment>
<dbReference type="EMBL" id="MASR01000002">
    <property type="protein sequence ID" value="OFE11558.1"/>
    <property type="molecule type" value="Genomic_DNA"/>
</dbReference>
<dbReference type="Pfam" id="PF00460">
    <property type="entry name" value="Flg_bb_rod"/>
    <property type="match status" value="1"/>
</dbReference>
<evidence type="ECO:0000256" key="3">
    <source>
        <dbReference type="ARBA" id="ARBA00019015"/>
    </source>
</evidence>
<sequence length="679" mass="70064">MSFIIGLSALNAAQQEISVTGNNISNSSTTGFKSSRTVFGDVYAASVLGGGGTQAGSGVTLQEIKQNFNQGNISFTNSTLDMAINGEGFFVLSGESGVSYTRAGAFGTDRNGFIVTGSGERLQGFSPSPTGQPTGGGPLEDLRVTTGEIPPRATTTVSSVINLDASAQPSALVGTTITSNNGRSAAPVAIAAGDALENGYEANSISVVGSDNVTRLVDVAEHSSANAVAQQFSAVNGVTARATSVAYLTNFNAGPVNFNIGGLNFTGDFTAPAVVADELQALADAVNATVTNVSARVVGGTDLEVTHNTGADLRFHGGATGAGTFDVYGSDYDSTDEEYTRSPDGPVSVDTTTGDSVLVGGIVNFTLEENVTFAAATADSDGNAIDQAVVTGSIFGDISAEDALDGIPFSTNQFDPTNPDTYYRSTAVTIYDSLGNQHSLTKYFVKERPDETGSNNLWSVYLQVDNRNIGYDPNSTDGEPVLARFDLRFDNNGIYDPNQTPIQITNWTPVDNLGRQQGAGPIPGDPNVAEQLTNSNFTIDLSALTQFGGDFSVQSNNQDGFAKGQLTGLEINDRGLVSARFSNGQSRALGEVALANFSNPAGLSNLGGTKFGETSESGTASVSGAGTAGLGAIQSGALEDSNVDLPAQLVQLIISQRNYQAAAQVISAQDTATQTIINL</sequence>
<evidence type="ECO:0000256" key="6">
    <source>
        <dbReference type="SAM" id="MobiDB-lite"/>
    </source>
</evidence>
<dbReference type="InterPro" id="IPR011491">
    <property type="entry name" value="FlgE_D2"/>
</dbReference>
<feature type="domain" description="Flagellar hook protein FlgE D2" evidence="9">
    <location>
        <begin position="409"/>
        <end position="561"/>
    </location>
</feature>
<dbReference type="Pfam" id="PF07559">
    <property type="entry name" value="FlgE_D2"/>
    <property type="match status" value="1"/>
</dbReference>
<dbReference type="InterPro" id="IPR001444">
    <property type="entry name" value="Flag_bb_rod_N"/>
</dbReference>
<dbReference type="GO" id="GO:0009425">
    <property type="term" value="C:bacterial-type flagellum basal body"/>
    <property type="evidence" value="ECO:0007669"/>
    <property type="project" value="UniProtKB-SubCell"/>
</dbReference>
<reference evidence="12" key="1">
    <citation type="submission" date="2016-07" db="EMBL/GenBank/DDBJ databases">
        <authorList>
            <person name="Florea S."/>
            <person name="Webb J.S."/>
            <person name="Jaromczyk J."/>
            <person name="Schardl C.L."/>
        </authorList>
    </citation>
    <scope>NUCLEOTIDE SEQUENCE [LARGE SCALE GENOMIC DNA]</scope>
    <source>
        <strain evidence="12">KCTC 42131</strain>
    </source>
</reference>
<feature type="region of interest" description="Disordered" evidence="6">
    <location>
        <begin position="120"/>
        <end position="139"/>
    </location>
</feature>
<feature type="domain" description="Flagellar basal-body/hook protein C-terminal" evidence="8">
    <location>
        <begin position="634"/>
        <end position="679"/>
    </location>
</feature>
<protein>
    <recommendedName>
        <fullName evidence="3 5">Flagellar hook protein FlgE</fullName>
    </recommendedName>
</protein>
<dbReference type="PANTHER" id="PTHR30435">
    <property type="entry name" value="FLAGELLAR PROTEIN"/>
    <property type="match status" value="1"/>
</dbReference>
<dbReference type="InterPro" id="IPR037925">
    <property type="entry name" value="FlgE/F/G-like"/>
</dbReference>
<evidence type="ECO:0000256" key="5">
    <source>
        <dbReference type="RuleBase" id="RU362116"/>
    </source>
</evidence>
<name>A0A1E8CGP8_9GAMM</name>
<dbReference type="GO" id="GO:0071978">
    <property type="term" value="P:bacterial-type flagellum-dependent swarming motility"/>
    <property type="evidence" value="ECO:0007669"/>
    <property type="project" value="TreeGrafter"/>
</dbReference>
<dbReference type="SUPFAM" id="SSF117143">
    <property type="entry name" value="Flagellar hook protein flgE"/>
    <property type="match status" value="1"/>
</dbReference>
<evidence type="ECO:0000256" key="2">
    <source>
        <dbReference type="ARBA" id="ARBA00009677"/>
    </source>
</evidence>
<dbReference type="STRING" id="1524254.PHACT_13535"/>
<dbReference type="InterPro" id="IPR037058">
    <property type="entry name" value="Falgellar_hook_FlgE_sf"/>
</dbReference>
<evidence type="ECO:0000259" key="8">
    <source>
        <dbReference type="Pfam" id="PF06429"/>
    </source>
</evidence>
<dbReference type="RefSeq" id="WP_070118808.1">
    <property type="nucleotide sequence ID" value="NZ_CAXATG010000005.1"/>
</dbReference>
<dbReference type="Pfam" id="PF06429">
    <property type="entry name" value="Flg_bbr_C"/>
    <property type="match status" value="1"/>
</dbReference>
<keyword evidence="4 5" id="KW-0975">Bacterial flagellum</keyword>
<dbReference type="Proteomes" id="UP000175669">
    <property type="component" value="Unassembled WGS sequence"/>
</dbReference>
<dbReference type="PROSITE" id="PS00588">
    <property type="entry name" value="FLAGELLA_BB_ROD"/>
    <property type="match status" value="1"/>
</dbReference>
<dbReference type="Pfam" id="PF22692">
    <property type="entry name" value="LlgE_F_G_D1"/>
    <property type="match status" value="1"/>
</dbReference>
<dbReference type="GO" id="GO:0009424">
    <property type="term" value="C:bacterial-type flagellum hook"/>
    <property type="evidence" value="ECO:0007669"/>
    <property type="project" value="TreeGrafter"/>
</dbReference>
<evidence type="ECO:0000313" key="12">
    <source>
        <dbReference type="Proteomes" id="UP000175669"/>
    </source>
</evidence>
<dbReference type="NCBIfam" id="TIGR03506">
    <property type="entry name" value="FlgEFG_subfam"/>
    <property type="match status" value="2"/>
</dbReference>
<evidence type="ECO:0000256" key="1">
    <source>
        <dbReference type="ARBA" id="ARBA00004117"/>
    </source>
</evidence>
<dbReference type="PANTHER" id="PTHR30435:SF1">
    <property type="entry name" value="FLAGELLAR HOOK PROTEIN FLGE"/>
    <property type="match status" value="1"/>
</dbReference>
<gene>
    <name evidence="11" type="ORF">PHACT_13535</name>
</gene>
<evidence type="ECO:0000259" key="7">
    <source>
        <dbReference type="Pfam" id="PF00460"/>
    </source>
</evidence>
<evidence type="ECO:0000256" key="4">
    <source>
        <dbReference type="ARBA" id="ARBA00023143"/>
    </source>
</evidence>
<comment type="function">
    <text evidence="5">A flexible structure which links the flagellar filament to the drive apparatus in the basal body.</text>
</comment>
<evidence type="ECO:0000259" key="10">
    <source>
        <dbReference type="Pfam" id="PF22692"/>
    </source>
</evidence>
<dbReference type="OrthoDB" id="8578401at2"/>
<evidence type="ECO:0000313" key="11">
    <source>
        <dbReference type="EMBL" id="OFE11558.1"/>
    </source>
</evidence>
<dbReference type="InterPro" id="IPR020013">
    <property type="entry name" value="Flagellar_FlgE/F/G"/>
</dbReference>
<dbReference type="InterPro" id="IPR053967">
    <property type="entry name" value="LlgE_F_G-like_D1"/>
</dbReference>
<accession>A0A1E8CGP8</accession>
<proteinExistence type="inferred from homology"/>
<dbReference type="InterPro" id="IPR019776">
    <property type="entry name" value="Flagellar_basal_body_rod_CS"/>
</dbReference>
<dbReference type="InterPro" id="IPR010930">
    <property type="entry name" value="Flg_bb/hook_C_dom"/>
</dbReference>
<comment type="subcellular location">
    <subcellularLocation>
        <location evidence="1 5">Bacterial flagellum basal body</location>
    </subcellularLocation>
</comment>
<organism evidence="11 12">
    <name type="scientific">Pseudohongiella acticola</name>
    <dbReference type="NCBI Taxonomy" id="1524254"/>
    <lineage>
        <taxon>Bacteria</taxon>
        <taxon>Pseudomonadati</taxon>
        <taxon>Pseudomonadota</taxon>
        <taxon>Gammaproteobacteria</taxon>
        <taxon>Pseudomonadales</taxon>
        <taxon>Pseudohongiellaceae</taxon>
        <taxon>Pseudohongiella</taxon>
    </lineage>
</organism>
<evidence type="ECO:0000259" key="9">
    <source>
        <dbReference type="Pfam" id="PF07559"/>
    </source>
</evidence>
<feature type="domain" description="Flagellar basal body rod protein N-terminal" evidence="7">
    <location>
        <begin position="6"/>
        <end position="33"/>
    </location>
</feature>
<dbReference type="AlphaFoldDB" id="A0A1E8CGP8"/>
<comment type="similarity">
    <text evidence="2 5">Belongs to the flagella basal body rod proteins family.</text>
</comment>
<keyword evidence="12" id="KW-1185">Reference proteome</keyword>
<feature type="domain" description="Flagellar hook protein FlgE/F/G-like D1" evidence="10">
    <location>
        <begin position="83"/>
        <end position="138"/>
    </location>
</feature>